<comment type="similarity">
    <text evidence="1">Belongs to the ABC transporter superfamily.</text>
</comment>
<evidence type="ECO:0000256" key="3">
    <source>
        <dbReference type="ARBA" id="ARBA00022741"/>
    </source>
</evidence>
<dbReference type="PANTHER" id="PTHR43335:SF4">
    <property type="entry name" value="ABC TRANSPORTER, ATP-BINDING PROTEIN"/>
    <property type="match status" value="1"/>
</dbReference>
<feature type="domain" description="ABC transporter" evidence="5">
    <location>
        <begin position="2"/>
        <end position="227"/>
    </location>
</feature>
<keyword evidence="3" id="KW-0547">Nucleotide-binding</keyword>
<dbReference type="PANTHER" id="PTHR43335">
    <property type="entry name" value="ABC TRANSPORTER, ATP-BINDING PROTEIN"/>
    <property type="match status" value="1"/>
</dbReference>
<proteinExistence type="inferred from homology"/>
<name>A0A1Q4VAF3_9ACTN</name>
<dbReference type="STRING" id="1048205.AB852_11725"/>
<keyword evidence="7" id="KW-1185">Reference proteome</keyword>
<dbReference type="SUPFAM" id="SSF52540">
    <property type="entry name" value="P-loop containing nucleoside triphosphate hydrolases"/>
    <property type="match status" value="1"/>
</dbReference>
<gene>
    <name evidence="6" type="ORF">AB852_11725</name>
</gene>
<dbReference type="Proteomes" id="UP000186455">
    <property type="component" value="Unassembled WGS sequence"/>
</dbReference>
<keyword evidence="4 6" id="KW-0067">ATP-binding</keyword>
<evidence type="ECO:0000256" key="2">
    <source>
        <dbReference type="ARBA" id="ARBA00022448"/>
    </source>
</evidence>
<sequence length="311" mass="33130">MITLHGLTKTYGTVHAVHELTLDVHPGRVTGFLGPNGAGKSTTMRMILGLDRPTAGRALVAGRRYEDLRRPLREVGALLDAKAMHPGRTAANHLLAMARSNGIPRRRVDEVLDAVGLTAVAGRRVGLFSLGMGQRLGVAGALLGDPGVLIFDEPVNGLDPDGVRWIRRTSRSLADEGRTVFLSSHLMSELQQTADQVVVIGRGRLIADTPVPELIGRSALGTVRVRVPDARGRADLVPMITTAGFAVESADGDTLVVHGATAGQIGDLAHRSGTRLHELRLQEPSLEEAYMELTSGSVEYGTARNADGTDR</sequence>
<evidence type="ECO:0000256" key="4">
    <source>
        <dbReference type="ARBA" id="ARBA00022840"/>
    </source>
</evidence>
<dbReference type="PROSITE" id="PS50893">
    <property type="entry name" value="ABC_TRANSPORTER_2"/>
    <property type="match status" value="1"/>
</dbReference>
<evidence type="ECO:0000313" key="6">
    <source>
        <dbReference type="EMBL" id="OKH94831.1"/>
    </source>
</evidence>
<accession>A0A1Q4VAF3</accession>
<dbReference type="Gene3D" id="3.40.50.300">
    <property type="entry name" value="P-loop containing nucleotide triphosphate hydrolases"/>
    <property type="match status" value="1"/>
</dbReference>
<dbReference type="InterPro" id="IPR003439">
    <property type="entry name" value="ABC_transporter-like_ATP-bd"/>
</dbReference>
<dbReference type="GO" id="GO:0005524">
    <property type="term" value="F:ATP binding"/>
    <property type="evidence" value="ECO:0007669"/>
    <property type="project" value="UniProtKB-KW"/>
</dbReference>
<dbReference type="Pfam" id="PF00005">
    <property type="entry name" value="ABC_tran"/>
    <property type="match status" value="1"/>
</dbReference>
<evidence type="ECO:0000313" key="7">
    <source>
        <dbReference type="Proteomes" id="UP000186455"/>
    </source>
</evidence>
<evidence type="ECO:0000256" key="1">
    <source>
        <dbReference type="ARBA" id="ARBA00005417"/>
    </source>
</evidence>
<dbReference type="RefSeq" id="WP_073786842.1">
    <property type="nucleotide sequence ID" value="NZ_CP109290.1"/>
</dbReference>
<dbReference type="SMART" id="SM00382">
    <property type="entry name" value="AAA"/>
    <property type="match status" value="1"/>
</dbReference>
<dbReference type="InterPro" id="IPR027417">
    <property type="entry name" value="P-loop_NTPase"/>
</dbReference>
<protein>
    <submittedName>
        <fullName evidence="6">Multidrug ABC transporter ATP-binding protein</fullName>
    </submittedName>
</protein>
<dbReference type="AlphaFoldDB" id="A0A1Q4VAF3"/>
<dbReference type="EMBL" id="LFBV01000002">
    <property type="protein sequence ID" value="OKH94831.1"/>
    <property type="molecule type" value="Genomic_DNA"/>
</dbReference>
<dbReference type="InterPro" id="IPR003593">
    <property type="entry name" value="AAA+_ATPase"/>
</dbReference>
<reference evidence="6 7" key="1">
    <citation type="submission" date="2015-06" db="EMBL/GenBank/DDBJ databases">
        <title>Cloning and characterization of the uncialamcin biosynthetic gene cluster.</title>
        <authorList>
            <person name="Yan X."/>
            <person name="Huang T."/>
            <person name="Ge H."/>
            <person name="Shen B."/>
        </authorList>
    </citation>
    <scope>NUCLEOTIDE SEQUENCE [LARGE SCALE GENOMIC DNA]</scope>
    <source>
        <strain evidence="6 7">DCA2648</strain>
    </source>
</reference>
<evidence type="ECO:0000259" key="5">
    <source>
        <dbReference type="PROSITE" id="PS50893"/>
    </source>
</evidence>
<keyword evidence="2" id="KW-0813">Transport</keyword>
<organism evidence="6 7">
    <name type="scientific">Streptomyces uncialis</name>
    <dbReference type="NCBI Taxonomy" id="1048205"/>
    <lineage>
        <taxon>Bacteria</taxon>
        <taxon>Bacillati</taxon>
        <taxon>Actinomycetota</taxon>
        <taxon>Actinomycetes</taxon>
        <taxon>Kitasatosporales</taxon>
        <taxon>Streptomycetaceae</taxon>
        <taxon>Streptomyces</taxon>
    </lineage>
</organism>
<comment type="caution">
    <text evidence="6">The sequence shown here is derived from an EMBL/GenBank/DDBJ whole genome shotgun (WGS) entry which is preliminary data.</text>
</comment>
<dbReference type="GO" id="GO:0016887">
    <property type="term" value="F:ATP hydrolysis activity"/>
    <property type="evidence" value="ECO:0007669"/>
    <property type="project" value="InterPro"/>
</dbReference>